<evidence type="ECO:0008006" key="4">
    <source>
        <dbReference type="Google" id="ProtNLM"/>
    </source>
</evidence>
<evidence type="ECO:0000313" key="3">
    <source>
        <dbReference type="Proteomes" id="UP001301653"/>
    </source>
</evidence>
<evidence type="ECO:0000313" key="2">
    <source>
        <dbReference type="EMBL" id="MEA5667169.1"/>
    </source>
</evidence>
<keyword evidence="3" id="KW-1185">Reference proteome</keyword>
<sequence length="168" mass="18810">MRRFLMVLVLVQSLWTVTAHASDDLSQIELRVRCVEPGPCRYAGRMVEVELELFNAGKKAVSLPVEYIGHRGPAMTLVDNRSGKQTGVRMSPPAPRLLAHSRTLAPGESVRFREQISDVVVDRFASLPVDITVNFTYRLDPERTTAGAQQVHAYLHVTDRREDATLGR</sequence>
<feature type="chain" id="PRO_5045136624" description="DUF3426 domain-containing protein" evidence="1">
    <location>
        <begin position="22"/>
        <end position="168"/>
    </location>
</feature>
<comment type="caution">
    <text evidence="2">The sequence shown here is derived from an EMBL/GenBank/DDBJ whole genome shotgun (WGS) entry which is preliminary data.</text>
</comment>
<dbReference type="RefSeq" id="WP_323438292.1">
    <property type="nucleotide sequence ID" value="NZ_JAYFUH010000075.1"/>
</dbReference>
<proteinExistence type="predicted"/>
<organism evidence="2 3">
    <name type="scientific">Stenotrophomonas capsici</name>
    <dbReference type="NCBI Taxonomy" id="3110230"/>
    <lineage>
        <taxon>Bacteria</taxon>
        <taxon>Pseudomonadati</taxon>
        <taxon>Pseudomonadota</taxon>
        <taxon>Gammaproteobacteria</taxon>
        <taxon>Lysobacterales</taxon>
        <taxon>Lysobacteraceae</taxon>
        <taxon>Stenotrophomonas</taxon>
    </lineage>
</organism>
<keyword evidence="1" id="KW-0732">Signal</keyword>
<evidence type="ECO:0000256" key="1">
    <source>
        <dbReference type="SAM" id="SignalP"/>
    </source>
</evidence>
<dbReference type="EMBL" id="JAYFUH010000075">
    <property type="protein sequence ID" value="MEA5667169.1"/>
    <property type="molecule type" value="Genomic_DNA"/>
</dbReference>
<gene>
    <name evidence="2" type="ORF">VA603_06415</name>
</gene>
<accession>A0ABU5V362</accession>
<protein>
    <recommendedName>
        <fullName evidence="4">DUF3426 domain-containing protein</fullName>
    </recommendedName>
</protein>
<dbReference type="Proteomes" id="UP001301653">
    <property type="component" value="Unassembled WGS sequence"/>
</dbReference>
<feature type="signal peptide" evidence="1">
    <location>
        <begin position="1"/>
        <end position="21"/>
    </location>
</feature>
<name>A0ABU5V362_9GAMM</name>
<reference evidence="2 3" key="1">
    <citation type="submission" date="2023-12" db="EMBL/GenBank/DDBJ databases">
        <title>Stenotrophomonas guangdongensis sp. nov., isolated from wilted pepper plants (Capsicum annuum).</title>
        <authorList>
            <person name="Qiu M."/>
            <person name="Li Y."/>
            <person name="Liu Q."/>
            <person name="Zhang X."/>
            <person name="Huang Y."/>
            <person name="Guo R."/>
            <person name="Hu M."/>
            <person name="Zhou J."/>
            <person name="Zhou X."/>
        </authorList>
    </citation>
    <scope>NUCLEOTIDE SEQUENCE [LARGE SCALE GENOMIC DNA]</scope>
    <source>
        <strain evidence="2 3">MH1</strain>
    </source>
</reference>